<keyword evidence="2" id="KW-1185">Reference proteome</keyword>
<proteinExistence type="predicted"/>
<sequence>MHNALFGAGAKTSALFIGSYRQRNVMVRFMDNYEGRRCFALYSAEDYEESLVISFSHILRIVRRDNQYHGISIELDAAASMKLALFYTEAVSSEQKTIIFYDLTRFDRPRMTINMLFVSDYVECRCFRGLNYWVRRGNEACIDRNSTNGLVVLQELPYSLWLSYLNSYGILTSKGNFWISATDQLSNDVKPNMSENVMRFADSTKRKSRSSCLYQEVFGSSNVRAVVHRPENVKLVEVKQENVEIKQEKTA</sequence>
<organism evidence="1 2">
    <name type="scientific">Cylicocyclus nassatus</name>
    <name type="common">Nematode worm</name>
    <dbReference type="NCBI Taxonomy" id="53992"/>
    <lineage>
        <taxon>Eukaryota</taxon>
        <taxon>Metazoa</taxon>
        <taxon>Ecdysozoa</taxon>
        <taxon>Nematoda</taxon>
        <taxon>Chromadorea</taxon>
        <taxon>Rhabditida</taxon>
        <taxon>Rhabditina</taxon>
        <taxon>Rhabditomorpha</taxon>
        <taxon>Strongyloidea</taxon>
        <taxon>Strongylidae</taxon>
        <taxon>Cylicocyclus</taxon>
    </lineage>
</organism>
<reference evidence="1" key="1">
    <citation type="submission" date="2023-07" db="EMBL/GenBank/DDBJ databases">
        <authorList>
            <consortium name="CYATHOMIX"/>
        </authorList>
    </citation>
    <scope>NUCLEOTIDE SEQUENCE</scope>
    <source>
        <strain evidence="1">N/A</strain>
    </source>
</reference>
<comment type="caution">
    <text evidence="1">The sequence shown here is derived from an EMBL/GenBank/DDBJ whole genome shotgun (WGS) entry which is preliminary data.</text>
</comment>
<name>A0AA36HEF4_CYLNA</name>
<gene>
    <name evidence="1" type="ORF">CYNAS_LOCUS20562</name>
</gene>
<evidence type="ECO:0000313" key="1">
    <source>
        <dbReference type="EMBL" id="CAJ0608579.1"/>
    </source>
</evidence>
<dbReference type="Proteomes" id="UP001176961">
    <property type="component" value="Unassembled WGS sequence"/>
</dbReference>
<dbReference type="EMBL" id="CATQJL010000316">
    <property type="protein sequence ID" value="CAJ0608579.1"/>
    <property type="molecule type" value="Genomic_DNA"/>
</dbReference>
<evidence type="ECO:0000313" key="2">
    <source>
        <dbReference type="Proteomes" id="UP001176961"/>
    </source>
</evidence>
<dbReference type="AlphaFoldDB" id="A0AA36HEF4"/>
<accession>A0AA36HEF4</accession>
<protein>
    <submittedName>
        <fullName evidence="1">Uncharacterized protein</fullName>
    </submittedName>
</protein>